<dbReference type="InterPro" id="IPR012340">
    <property type="entry name" value="NA-bd_OB-fold"/>
</dbReference>
<gene>
    <name evidence="4" type="ORF">DEO23_15560</name>
</gene>
<dbReference type="Pfam" id="PF00436">
    <property type="entry name" value="SSB"/>
    <property type="match status" value="1"/>
</dbReference>
<dbReference type="GO" id="GO:0003697">
    <property type="term" value="F:single-stranded DNA binding"/>
    <property type="evidence" value="ECO:0007669"/>
    <property type="project" value="InterPro"/>
</dbReference>
<name>A0A2U2RGF4_9MICO</name>
<comment type="caution">
    <text evidence="4">The sequence shown here is derived from an EMBL/GenBank/DDBJ whole genome shotgun (WGS) entry which is preliminary data.</text>
</comment>
<protein>
    <recommendedName>
        <fullName evidence="6">Single-stranded DNA-binding protein</fullName>
    </recommendedName>
</protein>
<dbReference type="SUPFAM" id="SSF50249">
    <property type="entry name" value="Nucleic acid-binding proteins"/>
    <property type="match status" value="1"/>
</dbReference>
<evidence type="ECO:0000256" key="2">
    <source>
        <dbReference type="PROSITE-ProRule" id="PRU00252"/>
    </source>
</evidence>
<evidence type="ECO:0000313" key="5">
    <source>
        <dbReference type="Proteomes" id="UP000245590"/>
    </source>
</evidence>
<proteinExistence type="predicted"/>
<dbReference type="OrthoDB" id="4427276at2"/>
<evidence type="ECO:0000256" key="1">
    <source>
        <dbReference type="ARBA" id="ARBA00023125"/>
    </source>
</evidence>
<organism evidence="4 5">
    <name type="scientific">Brachybacterium endophyticum</name>
    <dbReference type="NCBI Taxonomy" id="2182385"/>
    <lineage>
        <taxon>Bacteria</taxon>
        <taxon>Bacillati</taxon>
        <taxon>Actinomycetota</taxon>
        <taxon>Actinomycetes</taxon>
        <taxon>Micrococcales</taxon>
        <taxon>Dermabacteraceae</taxon>
        <taxon>Brachybacterium</taxon>
    </lineage>
</organism>
<keyword evidence="1 2" id="KW-0238">DNA-binding</keyword>
<evidence type="ECO:0008006" key="6">
    <source>
        <dbReference type="Google" id="ProtNLM"/>
    </source>
</evidence>
<dbReference type="CDD" id="cd04496">
    <property type="entry name" value="SSB_OBF"/>
    <property type="match status" value="1"/>
</dbReference>
<dbReference type="InterPro" id="IPR000424">
    <property type="entry name" value="Primosome_PriB/ssb"/>
</dbReference>
<evidence type="ECO:0000256" key="3">
    <source>
        <dbReference type="SAM" id="MobiDB-lite"/>
    </source>
</evidence>
<reference evidence="4 5" key="1">
    <citation type="submission" date="2018-05" db="EMBL/GenBank/DDBJ databases">
        <title>Brachybacterium sp. M1HQ-2T, whole genome shotgun sequence.</title>
        <authorList>
            <person name="Tuo L."/>
        </authorList>
    </citation>
    <scope>NUCLEOTIDE SEQUENCE [LARGE SCALE GENOMIC DNA]</scope>
    <source>
        <strain evidence="4 5">M1HQ-2</strain>
    </source>
</reference>
<dbReference type="AlphaFoldDB" id="A0A2U2RGF4"/>
<dbReference type="PROSITE" id="PS50935">
    <property type="entry name" value="SSB"/>
    <property type="match status" value="1"/>
</dbReference>
<dbReference type="Gene3D" id="2.40.50.140">
    <property type="entry name" value="Nucleic acid-binding proteins"/>
    <property type="match status" value="1"/>
</dbReference>
<keyword evidence="5" id="KW-1185">Reference proteome</keyword>
<evidence type="ECO:0000313" key="4">
    <source>
        <dbReference type="EMBL" id="PWH04949.1"/>
    </source>
</evidence>
<sequence>MVPALLLGSTPGPPHPEVLPICGDAVARWAPARDPGSSARSRRRDRPPLRKDTAMSLKDVYVTIRGNACKDADLTGNSLEETVGVRVAVTRRYFDRSEQQYKDVRTTDYYNVYGTKTLGKNMRASIRKGDPVIVTGRLNYSEWAKEDGTEGHSMVIRADAIGHDLTFGTTSMRRSGRAEETPSIEFASGEANPGVSIVRPAVTGADGAGEDELAGADAAVTADASGELAGQGSGNTPF</sequence>
<feature type="region of interest" description="Disordered" evidence="3">
    <location>
        <begin position="31"/>
        <end position="52"/>
    </location>
</feature>
<dbReference type="EMBL" id="QFKX01000009">
    <property type="protein sequence ID" value="PWH04949.1"/>
    <property type="molecule type" value="Genomic_DNA"/>
</dbReference>
<dbReference type="Proteomes" id="UP000245590">
    <property type="component" value="Unassembled WGS sequence"/>
</dbReference>
<accession>A0A2U2RGF4</accession>